<sequence length="231" mass="25486">MAIKGFQGTSLLDYPGHIAALVFFGGCNLTCSYCHNPVLVLDPDQVPDFPQEDLIDELQRRRKFIDGVVISGGEPTLDPQLLPFLRQVKEMGLQVKLDTNGLAPKVLKEVIWEGLVDLVALDLKTAPARYGELHTGPVATDNLAKSVRLLLEGPVDCEFRTTCVPDFIGEGEIHELGELIRGADRWMLQQYVPRHALDESAQAIEPYAAEQIEALAVVARQYVDEVGIRGL</sequence>
<dbReference type="InterPro" id="IPR058240">
    <property type="entry name" value="rSAM_sf"/>
</dbReference>
<dbReference type="RefSeq" id="WP_072284364.1">
    <property type="nucleotide sequence ID" value="NZ_CP015519.1"/>
</dbReference>
<dbReference type="AlphaFoldDB" id="A0A1L3GR01"/>
<proteinExistence type="predicted"/>
<dbReference type="CDD" id="cd01335">
    <property type="entry name" value="Radical_SAM"/>
    <property type="match status" value="1"/>
</dbReference>
<dbReference type="OrthoDB" id="9782387at2"/>
<keyword evidence="5" id="KW-0408">Iron</keyword>
<dbReference type="STRING" id="1842532.A7E78_11025"/>
<dbReference type="GO" id="GO:0003824">
    <property type="term" value="F:catalytic activity"/>
    <property type="evidence" value="ECO:0007669"/>
    <property type="project" value="InterPro"/>
</dbReference>
<evidence type="ECO:0000256" key="6">
    <source>
        <dbReference type="ARBA" id="ARBA00023014"/>
    </source>
</evidence>
<evidence type="ECO:0000256" key="1">
    <source>
        <dbReference type="ARBA" id="ARBA00001966"/>
    </source>
</evidence>
<evidence type="ECO:0000313" key="8">
    <source>
        <dbReference type="EMBL" id="APG28335.1"/>
    </source>
</evidence>
<dbReference type="PANTHER" id="PTHR30352">
    <property type="entry name" value="PYRUVATE FORMATE-LYASE-ACTIVATING ENZYME"/>
    <property type="match status" value="1"/>
</dbReference>
<dbReference type="Proteomes" id="UP000182517">
    <property type="component" value="Chromosome"/>
</dbReference>
<dbReference type="PANTHER" id="PTHR30352:SF13">
    <property type="entry name" value="GLYCYL-RADICAL ENZYME ACTIVATING ENZYME YJJW-RELATED"/>
    <property type="match status" value="1"/>
</dbReference>
<dbReference type="Pfam" id="PF04055">
    <property type="entry name" value="Radical_SAM"/>
    <property type="match status" value="1"/>
</dbReference>
<keyword evidence="6" id="KW-0411">Iron-sulfur</keyword>
<dbReference type="SFLD" id="SFLDG01094">
    <property type="entry name" value="Uncharacterised_Radical_SAM_Su"/>
    <property type="match status" value="1"/>
</dbReference>
<dbReference type="PROSITE" id="PS51257">
    <property type="entry name" value="PROKAR_LIPOPROTEIN"/>
    <property type="match status" value="1"/>
</dbReference>
<keyword evidence="4" id="KW-0479">Metal-binding</keyword>
<dbReference type="SUPFAM" id="SSF102114">
    <property type="entry name" value="Radical SAM enzymes"/>
    <property type="match status" value="1"/>
</dbReference>
<evidence type="ECO:0000256" key="4">
    <source>
        <dbReference type="ARBA" id="ARBA00022723"/>
    </source>
</evidence>
<dbReference type="InterPro" id="IPR013785">
    <property type="entry name" value="Aldolase_TIM"/>
</dbReference>
<accession>A0A1L3GR01</accession>
<dbReference type="InterPro" id="IPR034457">
    <property type="entry name" value="Organic_radical-activating"/>
</dbReference>
<protein>
    <submittedName>
        <fullName evidence="8">Anaerobic ribonucleoside-triphosphate reductase activating protein</fullName>
    </submittedName>
</protein>
<keyword evidence="9" id="KW-1185">Reference proteome</keyword>
<evidence type="ECO:0000256" key="2">
    <source>
        <dbReference type="ARBA" id="ARBA00022485"/>
    </source>
</evidence>
<keyword evidence="3" id="KW-0949">S-adenosyl-L-methionine</keyword>
<evidence type="ECO:0000256" key="3">
    <source>
        <dbReference type="ARBA" id="ARBA00022691"/>
    </source>
</evidence>
<dbReference type="KEGG" id="pef:A7E78_11025"/>
<dbReference type="GO" id="GO:0046872">
    <property type="term" value="F:metal ion binding"/>
    <property type="evidence" value="ECO:0007669"/>
    <property type="project" value="UniProtKB-KW"/>
</dbReference>
<dbReference type="PROSITE" id="PS51918">
    <property type="entry name" value="RADICAL_SAM"/>
    <property type="match status" value="1"/>
</dbReference>
<dbReference type="InterPro" id="IPR007197">
    <property type="entry name" value="rSAM"/>
</dbReference>
<evidence type="ECO:0000256" key="5">
    <source>
        <dbReference type="ARBA" id="ARBA00023004"/>
    </source>
</evidence>
<dbReference type="Gene3D" id="3.20.20.70">
    <property type="entry name" value="Aldolase class I"/>
    <property type="match status" value="1"/>
</dbReference>
<evidence type="ECO:0000259" key="7">
    <source>
        <dbReference type="PROSITE" id="PS51918"/>
    </source>
</evidence>
<dbReference type="EMBL" id="CP015519">
    <property type="protein sequence ID" value="APG28335.1"/>
    <property type="molecule type" value="Genomic_DNA"/>
</dbReference>
<keyword evidence="2" id="KW-0004">4Fe-4S</keyword>
<dbReference type="NCBIfam" id="TIGR02495">
    <property type="entry name" value="NrdG2"/>
    <property type="match status" value="1"/>
</dbReference>
<reference evidence="8 9" key="1">
    <citation type="journal article" date="2017" name="Genome Announc.">
        <title>Complete Genome Sequences of Two Acetylene-Fermenting Pelobacter acetylenicus Strains.</title>
        <authorList>
            <person name="Sutton J.M."/>
            <person name="Baesman S.M."/>
            <person name="Fierst J.L."/>
            <person name="Poret-Peterson A.T."/>
            <person name="Oremland R.S."/>
            <person name="Dunlap D.S."/>
            <person name="Akob D.M."/>
        </authorList>
    </citation>
    <scope>NUCLEOTIDE SEQUENCE [LARGE SCALE GENOMIC DNA]</scope>
    <source>
        <strain evidence="8 9">SFB93</strain>
    </source>
</reference>
<organism evidence="8 9">
    <name type="scientific">Syntrophotalea acetylenivorans</name>
    <dbReference type="NCBI Taxonomy" id="1842532"/>
    <lineage>
        <taxon>Bacteria</taxon>
        <taxon>Pseudomonadati</taxon>
        <taxon>Thermodesulfobacteriota</taxon>
        <taxon>Desulfuromonadia</taxon>
        <taxon>Desulfuromonadales</taxon>
        <taxon>Syntrophotaleaceae</taxon>
        <taxon>Syntrophotalea</taxon>
    </lineage>
</organism>
<evidence type="ECO:0000313" key="9">
    <source>
        <dbReference type="Proteomes" id="UP000182517"/>
    </source>
</evidence>
<dbReference type="SFLD" id="SFLDS00029">
    <property type="entry name" value="Radical_SAM"/>
    <property type="match status" value="1"/>
</dbReference>
<dbReference type="InterPro" id="IPR012840">
    <property type="entry name" value="NrdG2"/>
</dbReference>
<comment type="cofactor">
    <cofactor evidence="1">
        <name>[4Fe-4S] cluster</name>
        <dbReference type="ChEBI" id="CHEBI:49883"/>
    </cofactor>
</comment>
<feature type="domain" description="Radical SAM core" evidence="7">
    <location>
        <begin position="13"/>
        <end position="229"/>
    </location>
</feature>
<name>A0A1L3GR01_9BACT</name>
<dbReference type="GO" id="GO:0051539">
    <property type="term" value="F:4 iron, 4 sulfur cluster binding"/>
    <property type="evidence" value="ECO:0007669"/>
    <property type="project" value="UniProtKB-KW"/>
</dbReference>
<gene>
    <name evidence="8" type="ORF">A7E78_11025</name>
</gene>